<dbReference type="GO" id="GO:0016020">
    <property type="term" value="C:membrane"/>
    <property type="evidence" value="ECO:0007669"/>
    <property type="project" value="InterPro"/>
</dbReference>
<evidence type="ECO:0000256" key="7">
    <source>
        <dbReference type="ARBA" id="ARBA00023180"/>
    </source>
</evidence>
<dbReference type="AlphaFoldDB" id="A0A0L6UAX5"/>
<evidence type="ECO:0000256" key="4">
    <source>
        <dbReference type="ARBA" id="ARBA00022729"/>
    </source>
</evidence>
<dbReference type="STRING" id="27349.A0A0L6UAX5"/>
<comment type="caution">
    <text evidence="14">The sequence shown here is derived from an EMBL/GenBank/DDBJ whole genome shotgun (WGS) entry which is preliminary data.</text>
</comment>
<feature type="compositionally biased region" description="Basic residues" evidence="13">
    <location>
        <begin position="524"/>
        <end position="534"/>
    </location>
</feature>
<comment type="catalytic activity">
    <reaction evidence="9">
        <text>N(4)-(alpha-D-Man-(1-&gt;2)-alpha-D-Man-(1-&gt;2)-alpha-D-Man-(1-&gt;3)-[alpha-D-Man-(1-&gt;3)-[alpha-D-Man-(1-&gt;2)-alpha-D-Man-(1-&gt;6)]-alpha-D-Man-(1-&gt;6)]-beta-D-Man-(1-&gt;4)-beta-D-GlcNAc-(1-&gt;4)-beta-D-GlcNAc)-L-asparaginyl-[protein] (N-glucan mannose isomer 8A1,2,3B1,3) + 3 H2O = N(4)-(alpha-D-Man-(1-&gt;3)-[alpha-D-Man-(1-&gt;3)-[alpha-D-Man-(1-&gt;6)]-alpha-D-Man-(1-&gt;6)]-beta-D-Man-(1-&gt;4)-beta-D-GlcNAc-(1-&gt;4)-beta-D-GlcNAc)-L-asparaginyl-[protein] (N-glucan mannose isomer 5A1,2) + 3 beta-D-mannose</text>
        <dbReference type="Rhea" id="RHEA:56028"/>
        <dbReference type="Rhea" id="RHEA-COMP:14358"/>
        <dbReference type="Rhea" id="RHEA-COMP:14367"/>
        <dbReference type="ChEBI" id="CHEBI:15377"/>
        <dbReference type="ChEBI" id="CHEBI:28563"/>
        <dbReference type="ChEBI" id="CHEBI:59087"/>
        <dbReference type="ChEBI" id="CHEBI:60628"/>
        <dbReference type="EC" id="3.2.1.113"/>
    </reaction>
</comment>
<dbReference type="EMBL" id="LAVV01013405">
    <property type="protein sequence ID" value="KNZ45676.1"/>
    <property type="molecule type" value="Genomic_DNA"/>
</dbReference>
<dbReference type="OrthoDB" id="8118055at2759"/>
<reference evidence="14 15" key="1">
    <citation type="submission" date="2015-08" db="EMBL/GenBank/DDBJ databases">
        <title>Next Generation Sequencing and Analysis of the Genome of Puccinia sorghi L Schw, the Causal Agent of Maize Common Rust.</title>
        <authorList>
            <person name="Rochi L."/>
            <person name="Burguener G."/>
            <person name="Darino M."/>
            <person name="Turjanski A."/>
            <person name="Kreff E."/>
            <person name="Dieguez M.J."/>
            <person name="Sacco F."/>
        </authorList>
    </citation>
    <scope>NUCLEOTIDE SEQUENCE [LARGE SCALE GENOMIC DNA]</scope>
    <source>
        <strain evidence="14 15">RO10H11247</strain>
    </source>
</reference>
<accession>A0A0L6UAX5</accession>
<evidence type="ECO:0000256" key="9">
    <source>
        <dbReference type="ARBA" id="ARBA00047669"/>
    </source>
</evidence>
<dbReference type="InterPro" id="IPR012341">
    <property type="entry name" value="6hp_glycosidase-like_sf"/>
</dbReference>
<dbReference type="PANTHER" id="PTHR11742:SF101">
    <property type="entry name" value="MANNOSYL-OLIGOSACCHARIDE ALPHA-1,2-MANNOSIDASE 1B"/>
    <property type="match status" value="1"/>
</dbReference>
<evidence type="ECO:0000256" key="2">
    <source>
        <dbReference type="ARBA" id="ARBA00004922"/>
    </source>
</evidence>
<gene>
    <name evidence="14" type="ORF">VP01_791g2</name>
</gene>
<keyword evidence="8 12" id="KW-0326">Glycosidase</keyword>
<keyword evidence="5 12" id="KW-0378">Hydrolase</keyword>
<dbReference type="GO" id="GO:0036503">
    <property type="term" value="P:ERAD pathway"/>
    <property type="evidence" value="ECO:0007669"/>
    <property type="project" value="UniProtKB-ARBA"/>
</dbReference>
<dbReference type="PRINTS" id="PR00747">
    <property type="entry name" value="GLYHDRLASE47"/>
</dbReference>
<dbReference type="VEuPathDB" id="FungiDB:VP01_791g2"/>
<organism evidence="14 15">
    <name type="scientific">Puccinia sorghi</name>
    <dbReference type="NCBI Taxonomy" id="27349"/>
    <lineage>
        <taxon>Eukaryota</taxon>
        <taxon>Fungi</taxon>
        <taxon>Dikarya</taxon>
        <taxon>Basidiomycota</taxon>
        <taxon>Pucciniomycotina</taxon>
        <taxon>Pucciniomycetes</taxon>
        <taxon>Pucciniales</taxon>
        <taxon>Pucciniaceae</taxon>
        <taxon>Puccinia</taxon>
    </lineage>
</organism>
<dbReference type="PANTHER" id="PTHR11742">
    <property type="entry name" value="MANNOSYL-OLIGOSACCHARIDE ALPHA-1,2-MANNOSIDASE-RELATED"/>
    <property type="match status" value="1"/>
</dbReference>
<protein>
    <recommendedName>
        <fullName evidence="12">alpha-1,2-Mannosidase</fullName>
        <ecNumber evidence="12">3.2.1.-</ecNumber>
    </recommendedName>
</protein>
<evidence type="ECO:0000256" key="1">
    <source>
        <dbReference type="ARBA" id="ARBA00001913"/>
    </source>
</evidence>
<evidence type="ECO:0000256" key="12">
    <source>
        <dbReference type="RuleBase" id="RU361193"/>
    </source>
</evidence>
<dbReference type="InterPro" id="IPR001382">
    <property type="entry name" value="Glyco_hydro_47"/>
</dbReference>
<evidence type="ECO:0000256" key="6">
    <source>
        <dbReference type="ARBA" id="ARBA00023157"/>
    </source>
</evidence>
<evidence type="ECO:0000256" key="11">
    <source>
        <dbReference type="PIRSR" id="PIRSR601382-3"/>
    </source>
</evidence>
<keyword evidence="6 11" id="KW-1015">Disulfide bond</keyword>
<dbReference type="SUPFAM" id="SSF48225">
    <property type="entry name" value="Seven-hairpin glycosidases"/>
    <property type="match status" value="1"/>
</dbReference>
<evidence type="ECO:0000256" key="10">
    <source>
        <dbReference type="ARBA" id="ARBA00048605"/>
    </source>
</evidence>
<keyword evidence="15" id="KW-1185">Reference proteome</keyword>
<dbReference type="Pfam" id="PF01532">
    <property type="entry name" value="Glyco_hydro_47"/>
    <property type="match status" value="1"/>
</dbReference>
<keyword evidence="4" id="KW-0732">Signal</keyword>
<dbReference type="GO" id="GO:0005783">
    <property type="term" value="C:endoplasmic reticulum"/>
    <property type="evidence" value="ECO:0007669"/>
    <property type="project" value="TreeGrafter"/>
</dbReference>
<feature type="region of interest" description="Disordered" evidence="13">
    <location>
        <begin position="514"/>
        <end position="535"/>
    </location>
</feature>
<dbReference type="GO" id="GO:0004571">
    <property type="term" value="F:mannosyl-oligosaccharide 1,2-alpha-mannosidase activity"/>
    <property type="evidence" value="ECO:0007669"/>
    <property type="project" value="UniProtKB-EC"/>
</dbReference>
<feature type="disulfide bond" evidence="11">
    <location>
        <begin position="477"/>
        <end position="509"/>
    </location>
</feature>
<proteinExistence type="inferred from homology"/>
<evidence type="ECO:0000313" key="15">
    <source>
        <dbReference type="Proteomes" id="UP000037035"/>
    </source>
</evidence>
<dbReference type="Gene3D" id="1.50.10.10">
    <property type="match status" value="1"/>
</dbReference>
<dbReference type="InterPro" id="IPR036026">
    <property type="entry name" value="Seven-hairpin_glycosidases"/>
</dbReference>
<dbReference type="GO" id="GO:0005975">
    <property type="term" value="P:carbohydrate metabolic process"/>
    <property type="evidence" value="ECO:0007669"/>
    <property type="project" value="InterPro"/>
</dbReference>
<comment type="cofactor">
    <cofactor evidence="1">
        <name>Ca(2+)</name>
        <dbReference type="ChEBI" id="CHEBI:29108"/>
    </cofactor>
</comment>
<dbReference type="Proteomes" id="UP000037035">
    <property type="component" value="Unassembled WGS sequence"/>
</dbReference>
<name>A0A0L6UAX5_9BASI</name>
<comment type="catalytic activity">
    <reaction evidence="10">
        <text>N(4)-(alpha-D-Man-(1-&gt;2)-alpha-D-Man-(1-&gt;2)-alpha-D-Man-(1-&gt;3)-[alpha-D-Man-(1-&gt;2)-alpha-D-Man-(1-&gt;3)-[alpha-D-Man-(1-&gt;2)-alpha-D-Man-(1-&gt;6)]-alpha-D-Man-(1-&gt;6)]-beta-D-Man-(1-&gt;4)-beta-D-GlcNAc-(1-&gt;4)-beta-D-GlcNAc)-L-asparaginyl-[protein] (N-glucan mannose isomer 9A1,2,3B1,2,3) + 4 H2O = N(4)-(alpha-D-Man-(1-&gt;3)-[alpha-D-Man-(1-&gt;3)-[alpha-D-Man-(1-&gt;6)]-alpha-D-Man-(1-&gt;6)]-beta-D-Man-(1-&gt;4)-beta-D-GlcNAc-(1-&gt;4)-beta-D-GlcNAc)-L-asparaginyl-[protein] (N-glucan mannose isomer 5A1,2) + 4 beta-D-mannose</text>
        <dbReference type="Rhea" id="RHEA:56008"/>
        <dbReference type="Rhea" id="RHEA-COMP:14356"/>
        <dbReference type="Rhea" id="RHEA-COMP:14367"/>
        <dbReference type="ChEBI" id="CHEBI:15377"/>
        <dbReference type="ChEBI" id="CHEBI:28563"/>
        <dbReference type="ChEBI" id="CHEBI:59087"/>
        <dbReference type="ChEBI" id="CHEBI:139493"/>
        <dbReference type="EC" id="3.2.1.113"/>
    </reaction>
</comment>
<evidence type="ECO:0000256" key="13">
    <source>
        <dbReference type="SAM" id="MobiDB-lite"/>
    </source>
</evidence>
<evidence type="ECO:0000256" key="5">
    <source>
        <dbReference type="ARBA" id="ARBA00022801"/>
    </source>
</evidence>
<evidence type="ECO:0000256" key="3">
    <source>
        <dbReference type="ARBA" id="ARBA00007658"/>
    </source>
</evidence>
<dbReference type="GO" id="GO:0005509">
    <property type="term" value="F:calcium ion binding"/>
    <property type="evidence" value="ECO:0007669"/>
    <property type="project" value="InterPro"/>
</dbReference>
<comment type="pathway">
    <text evidence="2">Protein modification; protein glycosylation.</text>
</comment>
<keyword evidence="7" id="KW-0325">Glycoprotein</keyword>
<dbReference type="EC" id="3.2.1.-" evidence="12"/>
<comment type="similarity">
    <text evidence="3 12">Belongs to the glycosyl hydrolase 47 family.</text>
</comment>
<sequence>MSHAPKYALTRGWGYSFNAASRGAWAGGLRRVIFGSFCVVIVEISVSVADRPGCILTTVGELWCKPCRGQHHGIGSSFGEASNGSQQVFHSELQHTIYHLTPRLMSTPTKQPSTHQTQNPAPSILITHPSRCLKPRPIAAFILIIILCYALSHSPFRSSPNKHPFALQPIVPPAASQLDQQSQIRHAFLRTFRLYTQPDQSYRGKSIHPFAASPDPYPETTGATIIDSLTALHIMNLSEEFQDALNHTIHLDFQSSDRSDQDIPDPEAMIRSLGAILSTQGLIKSNHTTLLFKAQQIADRILNSWNFNQSAAPYPWLRLGIHSQHEENKPLTVAQAVSSYIVFLWLEGSIALEFNRLSHWLGNDSYRVRADQASRDIMNHPPSFPGRHSPTLTASTGPPVDEIVRWGATLNSFLEYGIKYWQLVGEPAMYYMSHWQDTVDTLIQDILQWSPGTSLPYLAGYSQVRGGNASDMSQLSCFAPSSWMLGGKLLKNEAIFMLGTFGLGMAETCYQAEHSSGGTNVSHHPPHKTKKSKRSFANESLDLQNHADDEKNHMPRYLRPEVAQNLWYAWRLTGDVKWQERAWAIFQASELHFKNTGGYLAPHQPRASHSTKQNSSRIFQGFYLPTSPFILSREKGRSVSKQMKLTSFSFDSLPSKKKNSVFIFDVHGAGLFLVRRKGNFGSSATHAHPFRIDPDRQLGNLREFIEKLRA</sequence>
<evidence type="ECO:0000313" key="14">
    <source>
        <dbReference type="EMBL" id="KNZ45676.1"/>
    </source>
</evidence>
<evidence type="ECO:0000256" key="8">
    <source>
        <dbReference type="ARBA" id="ARBA00023295"/>
    </source>
</evidence>
<dbReference type="InterPro" id="IPR050749">
    <property type="entry name" value="Glycosyl_Hydrolase_47"/>
</dbReference>